<feature type="coiled-coil region" evidence="1">
    <location>
        <begin position="113"/>
        <end position="140"/>
    </location>
</feature>
<name>A0ABQ2AMM4_9MICC</name>
<evidence type="ECO:0000313" key="3">
    <source>
        <dbReference type="Proteomes" id="UP000643279"/>
    </source>
</evidence>
<gene>
    <name evidence="2" type="ORF">GCM10007170_15660</name>
</gene>
<accession>A0ABQ2AMM4</accession>
<dbReference type="RefSeq" id="WP_188571068.1">
    <property type="nucleotide sequence ID" value="NZ_BMFW01000005.1"/>
</dbReference>
<protein>
    <submittedName>
        <fullName evidence="2">Uncharacterized protein</fullName>
    </submittedName>
</protein>
<evidence type="ECO:0000256" key="1">
    <source>
        <dbReference type="SAM" id="Coils"/>
    </source>
</evidence>
<keyword evidence="3" id="KW-1185">Reference proteome</keyword>
<keyword evidence="1" id="KW-0175">Coiled coil</keyword>
<reference evidence="3" key="1">
    <citation type="journal article" date="2019" name="Int. J. Syst. Evol. Microbiol.">
        <title>The Global Catalogue of Microorganisms (GCM) 10K type strain sequencing project: providing services to taxonomists for standard genome sequencing and annotation.</title>
        <authorList>
            <consortium name="The Broad Institute Genomics Platform"/>
            <consortium name="The Broad Institute Genome Sequencing Center for Infectious Disease"/>
            <person name="Wu L."/>
            <person name="Ma J."/>
        </authorList>
    </citation>
    <scope>NUCLEOTIDE SEQUENCE [LARGE SCALE GENOMIC DNA]</scope>
    <source>
        <strain evidence="3">CGMCC 1.12778</strain>
    </source>
</reference>
<comment type="caution">
    <text evidence="2">The sequence shown here is derived from an EMBL/GenBank/DDBJ whole genome shotgun (WGS) entry which is preliminary data.</text>
</comment>
<dbReference type="EMBL" id="BMFW01000005">
    <property type="protein sequence ID" value="GGH93844.1"/>
    <property type="molecule type" value="Genomic_DNA"/>
</dbReference>
<dbReference type="Proteomes" id="UP000643279">
    <property type="component" value="Unassembled WGS sequence"/>
</dbReference>
<proteinExistence type="predicted"/>
<evidence type="ECO:0000313" key="2">
    <source>
        <dbReference type="EMBL" id="GGH93844.1"/>
    </source>
</evidence>
<sequence length="187" mass="20710">MTLPYVYSPRCDIAKSLPHLQRTILERVQAGYVNYAGYNGIEITATLRDVSNAVESAYILTAKEDLPKVTSRMEGFARIYRVDGVPNGLALPGEDTSSEARKRATAWLAIAQFLEREEKAKAYEEAKAKAEADAAAKAAEAARTRRLDELADEWFGEDSYADLGPNKAAAVKEIYRLETTLEERDCA</sequence>
<organism evidence="2 3">
    <name type="scientific">Arthrobacter liuii</name>
    <dbReference type="NCBI Taxonomy" id="1476996"/>
    <lineage>
        <taxon>Bacteria</taxon>
        <taxon>Bacillati</taxon>
        <taxon>Actinomycetota</taxon>
        <taxon>Actinomycetes</taxon>
        <taxon>Micrococcales</taxon>
        <taxon>Micrococcaceae</taxon>
        <taxon>Arthrobacter</taxon>
    </lineage>
</organism>